<dbReference type="EMBL" id="GGFJ01014507">
    <property type="protein sequence ID" value="MBW63648.1"/>
    <property type="molecule type" value="Transcribed_RNA"/>
</dbReference>
<evidence type="ECO:0000256" key="1">
    <source>
        <dbReference type="SAM" id="SignalP"/>
    </source>
</evidence>
<feature type="chain" id="PRO_5014902012" evidence="1">
    <location>
        <begin position="20"/>
        <end position="70"/>
    </location>
</feature>
<protein>
    <submittedName>
        <fullName evidence="2">Putative secreted protein</fullName>
    </submittedName>
</protein>
<proteinExistence type="predicted"/>
<evidence type="ECO:0000313" key="2">
    <source>
        <dbReference type="EMBL" id="MBW63648.1"/>
    </source>
</evidence>
<dbReference type="AlphaFoldDB" id="A0A2M4CFE2"/>
<feature type="signal peptide" evidence="1">
    <location>
        <begin position="1"/>
        <end position="19"/>
    </location>
</feature>
<reference evidence="2" key="1">
    <citation type="submission" date="2018-01" db="EMBL/GenBank/DDBJ databases">
        <title>An insight into the sialome of Amazonian anophelines.</title>
        <authorList>
            <person name="Ribeiro J.M."/>
            <person name="Scarpassa V."/>
            <person name="Calvo E."/>
        </authorList>
    </citation>
    <scope>NUCLEOTIDE SEQUENCE</scope>
    <source>
        <tissue evidence="2">Salivary glands</tissue>
    </source>
</reference>
<name>A0A2M4CFE2_9DIPT</name>
<sequence length="70" mass="7550">MVRSLSFLCLLTYEHVLLSGNCPIVCFPMSVPIGGTAELPVAHVALVILLTSVDIIVSFELIARCECLFA</sequence>
<accession>A0A2M4CFE2</accession>
<keyword evidence="1" id="KW-0732">Signal</keyword>
<organism evidence="2">
    <name type="scientific">Anopheles marajoara</name>
    <dbReference type="NCBI Taxonomy" id="58244"/>
    <lineage>
        <taxon>Eukaryota</taxon>
        <taxon>Metazoa</taxon>
        <taxon>Ecdysozoa</taxon>
        <taxon>Arthropoda</taxon>
        <taxon>Hexapoda</taxon>
        <taxon>Insecta</taxon>
        <taxon>Pterygota</taxon>
        <taxon>Neoptera</taxon>
        <taxon>Endopterygota</taxon>
        <taxon>Diptera</taxon>
        <taxon>Nematocera</taxon>
        <taxon>Culicoidea</taxon>
        <taxon>Culicidae</taxon>
        <taxon>Anophelinae</taxon>
        <taxon>Anopheles</taxon>
    </lineage>
</organism>